<evidence type="ECO:0000256" key="1">
    <source>
        <dbReference type="ARBA" id="ARBA00022741"/>
    </source>
</evidence>
<feature type="compositionally biased region" description="Basic and acidic residues" evidence="4">
    <location>
        <begin position="1077"/>
        <end position="1088"/>
    </location>
</feature>
<feature type="region of interest" description="Disordered" evidence="4">
    <location>
        <begin position="629"/>
        <end position="722"/>
    </location>
</feature>
<reference evidence="7 8" key="1">
    <citation type="journal article" date="2018" name="Mycol. Prog.">
        <title>Coniella lustricola, a new species from submerged detritus.</title>
        <authorList>
            <person name="Raudabaugh D.B."/>
            <person name="Iturriaga T."/>
            <person name="Carver A."/>
            <person name="Mondo S."/>
            <person name="Pangilinan J."/>
            <person name="Lipzen A."/>
            <person name="He G."/>
            <person name="Amirebrahimi M."/>
            <person name="Grigoriev I.V."/>
            <person name="Miller A.N."/>
        </authorList>
    </citation>
    <scope>NUCLEOTIDE SEQUENCE [LARGE SCALE GENOMIC DNA]</scope>
    <source>
        <strain evidence="7 8">B22-T-1</strain>
    </source>
</reference>
<evidence type="ECO:0000313" key="8">
    <source>
        <dbReference type="Proteomes" id="UP000241462"/>
    </source>
</evidence>
<feature type="compositionally biased region" description="Acidic residues" evidence="4">
    <location>
        <begin position="690"/>
        <end position="705"/>
    </location>
</feature>
<feature type="region of interest" description="Disordered" evidence="4">
    <location>
        <begin position="27"/>
        <end position="128"/>
    </location>
</feature>
<gene>
    <name evidence="7" type="ORF">BD289DRAFT_421393</name>
</gene>
<sequence length="1088" mass="121374">MAPLTRAESFDDDDLDIISSQAANISLHDANPPLPPHTPVKLTRKGGIFDLSNSPALASASSSSPNPAGYSSRDSERFGKGKLMSSSKQKATKSSNPLFYLPSNRPEHHRDRQQYASKPAQVHHPAKPQLFSSLGPDAQLPETKYIQSSYCTTSSPKAAYLDQPFYTDPAKADADLKALLEGGLDDEDDDEEGNKQAHHDDGTIEGIEVKLLPHQVEGVKWMKNRELGPVKSGKVPKGGILADDMGLGKTLQSISLILSNPRPKNGAENWTRDLEGIEKGTLVVAPLALIRQWEQEIKDKVSKSHRLNVCVHHGPNRTKRYQDLAKYDVVITTYQIVLSEHGNCTKTLKAGCFGLHWFRIILDEAHTIKNRNAKSTKACYELDSEFRWCLTGTPMQNDLDELQSLVRFLRISPYDDVAHWRINIDKPMKSGQGHIALDRLHALLRSFMKRRTKNILKEEGALLPGGKKALQKRNVEDEQAHDGSTSAFKITERKIVSIKTTFSPAERKFYDQMERRADESLEVMLKNKVNYANAFVLLLRLRQACNHPRLISMRLAKDKDALATDSAQRKGTVASFDELADAFGGMGIQTKKCEFCVQDLSHDVAARGRNYCKECAQIIQQIQAETLESEEAQKTGSTGPKKAVSRPKDKQSKGRRRNIILDSDDESENGTRLIGDDQQGTLRLGKAGGPDDENAEDEDEATGEEDSIHYSEDEDENGSRLDSFVVKDERIARQFDDSSSDDGGFVSVDKIGSQPLKSKKPSRPARRVSESEDDEEEKGIENSLGDPSEDDSENPEADRFVVKERNMLWTPHRLAKGNASPTMSSAKIREMIKILEREVHQHKFIIFSQFTSMLDLVEPYLDTKRFKYARYDGSMKNDAREESLHRLRNNAQTRILLCSLKCGSLGLNLTAATRVIIVEPFWNPFVEEQAIDRVHRLTQTIDVVVYKITVADTVEERILNLQEKKRLLAEHAIDGAGTGSRRGGTGNKQKEKEALKLSLEELLSLFNQRSKDCGGSSGEEGRRRGAASTMVTAGKDAVGYPRQGRSGDIGNSNNSSSHINGVVQPRQSRPLAPASTRKKEDDIYGRRW</sequence>
<dbReference type="SMART" id="SM00490">
    <property type="entry name" value="HELICc"/>
    <property type="match status" value="1"/>
</dbReference>
<dbReference type="InterPro" id="IPR001650">
    <property type="entry name" value="Helicase_C-like"/>
</dbReference>
<proteinExistence type="predicted"/>
<dbReference type="PANTHER" id="PTHR45626:SF14">
    <property type="entry name" value="ATP-DEPENDENT DNA HELICASE (EUROFUNG)"/>
    <property type="match status" value="1"/>
</dbReference>
<evidence type="ECO:0000259" key="6">
    <source>
        <dbReference type="PROSITE" id="PS51194"/>
    </source>
</evidence>
<dbReference type="Gene3D" id="3.40.50.10810">
    <property type="entry name" value="Tandem AAA-ATPase domain"/>
    <property type="match status" value="1"/>
</dbReference>
<dbReference type="CDD" id="cd18793">
    <property type="entry name" value="SF2_C_SNF"/>
    <property type="match status" value="1"/>
</dbReference>
<feature type="compositionally biased region" description="Acidic residues" evidence="4">
    <location>
        <begin position="183"/>
        <end position="192"/>
    </location>
</feature>
<dbReference type="GO" id="GO:0016787">
    <property type="term" value="F:hydrolase activity"/>
    <property type="evidence" value="ECO:0007669"/>
    <property type="project" value="UniProtKB-KW"/>
</dbReference>
<dbReference type="GO" id="GO:0006281">
    <property type="term" value="P:DNA repair"/>
    <property type="evidence" value="ECO:0007669"/>
    <property type="project" value="TreeGrafter"/>
</dbReference>
<evidence type="ECO:0000256" key="3">
    <source>
        <dbReference type="ARBA" id="ARBA00022840"/>
    </source>
</evidence>
<feature type="compositionally biased region" description="Low complexity" evidence="4">
    <location>
        <begin position="51"/>
        <end position="68"/>
    </location>
</feature>
<feature type="compositionally biased region" description="Basic and acidic residues" evidence="4">
    <location>
        <begin position="193"/>
        <end position="202"/>
    </location>
</feature>
<dbReference type="InterPro" id="IPR050628">
    <property type="entry name" value="SNF2_RAD54_helicase_TF"/>
</dbReference>
<feature type="domain" description="Helicase C-terminal" evidence="6">
    <location>
        <begin position="827"/>
        <end position="974"/>
    </location>
</feature>
<dbReference type="SMART" id="SM00487">
    <property type="entry name" value="DEXDc"/>
    <property type="match status" value="1"/>
</dbReference>
<dbReference type="SUPFAM" id="SSF52540">
    <property type="entry name" value="P-loop containing nucleoside triphosphate hydrolases"/>
    <property type="match status" value="2"/>
</dbReference>
<dbReference type="GO" id="GO:0005634">
    <property type="term" value="C:nucleus"/>
    <property type="evidence" value="ECO:0007669"/>
    <property type="project" value="TreeGrafter"/>
</dbReference>
<evidence type="ECO:0000259" key="5">
    <source>
        <dbReference type="PROSITE" id="PS51192"/>
    </source>
</evidence>
<dbReference type="Proteomes" id="UP000241462">
    <property type="component" value="Unassembled WGS sequence"/>
</dbReference>
<name>A0A2T3AM97_9PEZI</name>
<feature type="compositionally biased region" description="Polar residues" evidence="4">
    <location>
        <begin position="84"/>
        <end position="97"/>
    </location>
</feature>
<dbReference type="InterPro" id="IPR000330">
    <property type="entry name" value="SNF2_N"/>
</dbReference>
<protein>
    <submittedName>
        <fullName evidence="7">SNF2 family N-terminal domain-domain-containing protein</fullName>
    </submittedName>
</protein>
<evidence type="ECO:0000313" key="7">
    <source>
        <dbReference type="EMBL" id="PSS03487.1"/>
    </source>
</evidence>
<dbReference type="GO" id="GO:0008094">
    <property type="term" value="F:ATP-dependent activity, acting on DNA"/>
    <property type="evidence" value="ECO:0007669"/>
    <property type="project" value="TreeGrafter"/>
</dbReference>
<dbReference type="PANTHER" id="PTHR45626">
    <property type="entry name" value="TRANSCRIPTION TERMINATION FACTOR 2-RELATED"/>
    <property type="match status" value="1"/>
</dbReference>
<evidence type="ECO:0000256" key="2">
    <source>
        <dbReference type="ARBA" id="ARBA00022801"/>
    </source>
</evidence>
<dbReference type="PROSITE" id="PS51192">
    <property type="entry name" value="HELICASE_ATP_BIND_1"/>
    <property type="match status" value="1"/>
</dbReference>
<dbReference type="EMBL" id="KZ678375">
    <property type="protein sequence ID" value="PSS03487.1"/>
    <property type="molecule type" value="Genomic_DNA"/>
</dbReference>
<organism evidence="7 8">
    <name type="scientific">Coniella lustricola</name>
    <dbReference type="NCBI Taxonomy" id="2025994"/>
    <lineage>
        <taxon>Eukaryota</taxon>
        <taxon>Fungi</taxon>
        <taxon>Dikarya</taxon>
        <taxon>Ascomycota</taxon>
        <taxon>Pezizomycotina</taxon>
        <taxon>Sordariomycetes</taxon>
        <taxon>Sordariomycetidae</taxon>
        <taxon>Diaporthales</taxon>
        <taxon>Schizoparmaceae</taxon>
        <taxon>Coniella</taxon>
    </lineage>
</organism>
<feature type="compositionally biased region" description="Basic residues" evidence="4">
    <location>
        <begin position="757"/>
        <end position="766"/>
    </location>
</feature>
<dbReference type="InterPro" id="IPR038718">
    <property type="entry name" value="SNF2-like_sf"/>
</dbReference>
<feature type="compositionally biased region" description="Low complexity" evidence="4">
    <location>
        <begin position="1044"/>
        <end position="1061"/>
    </location>
</feature>
<keyword evidence="2" id="KW-0378">Hydrolase</keyword>
<keyword evidence="8" id="KW-1185">Reference proteome</keyword>
<accession>A0A2T3AM97</accession>
<keyword evidence="1" id="KW-0547">Nucleotide-binding</keyword>
<feature type="region of interest" description="Disordered" evidence="4">
    <location>
        <begin position="183"/>
        <end position="203"/>
    </location>
</feature>
<keyword evidence="3" id="KW-0067">ATP-binding</keyword>
<dbReference type="InterPro" id="IPR014001">
    <property type="entry name" value="Helicase_ATP-bd"/>
</dbReference>
<dbReference type="OrthoDB" id="423559at2759"/>
<dbReference type="PROSITE" id="PS51194">
    <property type="entry name" value="HELICASE_CTER"/>
    <property type="match status" value="1"/>
</dbReference>
<dbReference type="Gene3D" id="3.40.50.300">
    <property type="entry name" value="P-loop containing nucleotide triphosphate hydrolases"/>
    <property type="match status" value="1"/>
</dbReference>
<dbReference type="Pfam" id="PF00271">
    <property type="entry name" value="Helicase_C"/>
    <property type="match status" value="1"/>
</dbReference>
<dbReference type="FunFam" id="3.40.50.10810:FF:000053">
    <property type="entry name" value="SNF2 family helicase/ATPase, putative"/>
    <property type="match status" value="1"/>
</dbReference>
<dbReference type="Pfam" id="PF00176">
    <property type="entry name" value="SNF2-rel_dom"/>
    <property type="match status" value="1"/>
</dbReference>
<dbReference type="GO" id="GO:0005524">
    <property type="term" value="F:ATP binding"/>
    <property type="evidence" value="ECO:0007669"/>
    <property type="project" value="UniProtKB-KW"/>
</dbReference>
<dbReference type="InterPro" id="IPR027417">
    <property type="entry name" value="P-loop_NTPase"/>
</dbReference>
<feature type="domain" description="Helicase ATP-binding" evidence="5">
    <location>
        <begin position="230"/>
        <end position="412"/>
    </location>
</feature>
<dbReference type="CDD" id="cd18008">
    <property type="entry name" value="DEXDc_SHPRH-like"/>
    <property type="match status" value="1"/>
</dbReference>
<dbReference type="STRING" id="2025994.A0A2T3AM97"/>
<dbReference type="AlphaFoldDB" id="A0A2T3AM97"/>
<dbReference type="InterPro" id="IPR049730">
    <property type="entry name" value="SNF2/RAD54-like_C"/>
</dbReference>
<feature type="region of interest" description="Disordered" evidence="4">
    <location>
        <begin position="1010"/>
        <end position="1088"/>
    </location>
</feature>
<evidence type="ECO:0000256" key="4">
    <source>
        <dbReference type="SAM" id="MobiDB-lite"/>
    </source>
</evidence>
<dbReference type="InParanoid" id="A0A2T3AM97"/>
<feature type="region of interest" description="Disordered" evidence="4">
    <location>
        <begin position="735"/>
        <end position="796"/>
    </location>
</feature>